<keyword evidence="3" id="KW-1185">Reference proteome</keyword>
<feature type="transmembrane region" description="Helical" evidence="1">
    <location>
        <begin position="27"/>
        <end position="54"/>
    </location>
</feature>
<sequence length="270" mass="30226">MSDKTCIKYSLIHDCSIAVTKVLQLTVMVQCIGIFLHSSSIGFFTDFLFVNHSFTYQQATAVENMFAWVVLALGIAIFIHPVKLLLVLISVLTFLSAYIQIEQGGFPFSSWAIPATASRYAAPLALIFALNCNKIHLSYWVATLGLCLTFATHGIKALLFHPNFIDYIITSGSNLTGLEICQSAAEILLAGIGLLDIICALAILVYPYKRIFYWMIFWGFITAFARITELGIDMYGEFLIRIAHFTLPLVLLLYFEKEQKHNSIYAPIAQ</sequence>
<feature type="transmembrane region" description="Helical" evidence="1">
    <location>
        <begin position="111"/>
        <end position="130"/>
    </location>
</feature>
<name>A0ABW5CRV1_9BACT</name>
<feature type="transmembrane region" description="Helical" evidence="1">
    <location>
        <begin position="66"/>
        <end position="99"/>
    </location>
</feature>
<protein>
    <recommendedName>
        <fullName evidence="4">DoxX-like protein</fullName>
    </recommendedName>
</protein>
<evidence type="ECO:0000313" key="2">
    <source>
        <dbReference type="EMBL" id="MFD2245112.1"/>
    </source>
</evidence>
<evidence type="ECO:0000313" key="3">
    <source>
        <dbReference type="Proteomes" id="UP001597374"/>
    </source>
</evidence>
<dbReference type="Proteomes" id="UP001597374">
    <property type="component" value="Unassembled WGS sequence"/>
</dbReference>
<comment type="caution">
    <text evidence="2">The sequence shown here is derived from an EMBL/GenBank/DDBJ whole genome shotgun (WGS) entry which is preliminary data.</text>
</comment>
<feature type="transmembrane region" description="Helical" evidence="1">
    <location>
        <begin position="137"/>
        <end position="155"/>
    </location>
</feature>
<reference evidence="3" key="1">
    <citation type="journal article" date="2019" name="Int. J. Syst. Evol. Microbiol.">
        <title>The Global Catalogue of Microorganisms (GCM) 10K type strain sequencing project: providing services to taxonomists for standard genome sequencing and annotation.</title>
        <authorList>
            <consortium name="The Broad Institute Genomics Platform"/>
            <consortium name="The Broad Institute Genome Sequencing Center for Infectious Disease"/>
            <person name="Wu L."/>
            <person name="Ma J."/>
        </authorList>
    </citation>
    <scope>NUCLEOTIDE SEQUENCE [LARGE SCALE GENOMIC DNA]</scope>
    <source>
        <strain evidence="3">CGMCC 4.1782</strain>
    </source>
</reference>
<evidence type="ECO:0000256" key="1">
    <source>
        <dbReference type="SAM" id="Phobius"/>
    </source>
</evidence>
<organism evidence="2 3">
    <name type="scientific">Pontibacter ruber</name>
    <dbReference type="NCBI Taxonomy" id="1343895"/>
    <lineage>
        <taxon>Bacteria</taxon>
        <taxon>Pseudomonadati</taxon>
        <taxon>Bacteroidota</taxon>
        <taxon>Cytophagia</taxon>
        <taxon>Cytophagales</taxon>
        <taxon>Hymenobacteraceae</taxon>
        <taxon>Pontibacter</taxon>
    </lineage>
</organism>
<gene>
    <name evidence="2" type="ORF">ACFSKP_02530</name>
</gene>
<feature type="transmembrane region" description="Helical" evidence="1">
    <location>
        <begin position="187"/>
        <end position="206"/>
    </location>
</feature>
<dbReference type="RefSeq" id="WP_250429480.1">
    <property type="nucleotide sequence ID" value="NZ_JALPRR010000002.1"/>
</dbReference>
<keyword evidence="1" id="KW-1133">Transmembrane helix</keyword>
<accession>A0ABW5CRV1</accession>
<keyword evidence="1" id="KW-0472">Membrane</keyword>
<dbReference type="EMBL" id="JBHUIM010000001">
    <property type="protein sequence ID" value="MFD2245112.1"/>
    <property type="molecule type" value="Genomic_DNA"/>
</dbReference>
<feature type="transmembrane region" description="Helical" evidence="1">
    <location>
        <begin position="211"/>
        <end position="232"/>
    </location>
</feature>
<feature type="transmembrane region" description="Helical" evidence="1">
    <location>
        <begin position="238"/>
        <end position="255"/>
    </location>
</feature>
<keyword evidence="1" id="KW-0812">Transmembrane</keyword>
<proteinExistence type="predicted"/>
<evidence type="ECO:0008006" key="4">
    <source>
        <dbReference type="Google" id="ProtNLM"/>
    </source>
</evidence>